<keyword evidence="3" id="KW-0249">Electron transport</keyword>
<evidence type="ECO:0000256" key="6">
    <source>
        <dbReference type="NCBIfam" id="TIGR01068"/>
    </source>
</evidence>
<dbReference type="GO" id="GO:0045454">
    <property type="term" value="P:cell redox homeostasis"/>
    <property type="evidence" value="ECO:0007669"/>
    <property type="project" value="TreeGrafter"/>
</dbReference>
<evidence type="ECO:0000256" key="5">
    <source>
        <dbReference type="ARBA" id="ARBA00023284"/>
    </source>
</evidence>
<comment type="similarity">
    <text evidence="1 7">Belongs to the thioredoxin family.</text>
</comment>
<dbReference type="InterPro" id="IPR005746">
    <property type="entry name" value="Thioredoxin"/>
</dbReference>
<dbReference type="PROSITE" id="PS51352">
    <property type="entry name" value="THIOREDOXIN_2"/>
    <property type="match status" value="1"/>
</dbReference>
<feature type="site" description="Contributes to redox potential value" evidence="8">
    <location>
        <position position="25"/>
    </location>
</feature>
<name>A0A246GGV8_9FLAO</name>
<sequence>MNDSFMNIINKDEPVLIDFFATWCGPCQMLSSVLIEVKAILKDKVSIIKIDVEKNKELATRYKVRGVPSLILFQKGQAIWHHSGLIQKDEIVKVINERIL</sequence>
<feature type="disulfide bond" description="Redox-active" evidence="9">
    <location>
        <begin position="24"/>
        <end position="27"/>
    </location>
</feature>
<organism evidence="11 12">
    <name type="scientific">Flavobacterium davisii</name>
    <dbReference type="NCBI Taxonomy" id="2906077"/>
    <lineage>
        <taxon>Bacteria</taxon>
        <taxon>Pseudomonadati</taxon>
        <taxon>Bacteroidota</taxon>
        <taxon>Flavobacteriia</taxon>
        <taxon>Flavobacteriales</taxon>
        <taxon>Flavobacteriaceae</taxon>
        <taxon>Flavobacterium</taxon>
    </lineage>
</organism>
<evidence type="ECO:0000256" key="9">
    <source>
        <dbReference type="PIRSR" id="PIRSR000077-4"/>
    </source>
</evidence>
<accession>A0A246GGV8</accession>
<dbReference type="EMBL" id="MTCZ01000123">
    <property type="protein sequence ID" value="OWP83374.1"/>
    <property type="molecule type" value="Genomic_DNA"/>
</dbReference>
<proteinExistence type="inferred from homology"/>
<dbReference type="GO" id="GO:0015035">
    <property type="term" value="F:protein-disulfide reductase activity"/>
    <property type="evidence" value="ECO:0007669"/>
    <property type="project" value="UniProtKB-UniRule"/>
</dbReference>
<evidence type="ECO:0000256" key="4">
    <source>
        <dbReference type="ARBA" id="ARBA00023157"/>
    </source>
</evidence>
<dbReference type="Proteomes" id="UP000197768">
    <property type="component" value="Unassembled WGS sequence"/>
</dbReference>
<dbReference type="FunFam" id="3.40.30.10:FF:000001">
    <property type="entry name" value="Thioredoxin"/>
    <property type="match status" value="1"/>
</dbReference>
<reference evidence="11 12" key="1">
    <citation type="journal article" date="2017" name="Infect. Genet. Evol.">
        <title>Comparative genome analysis of fish pathogen Flavobacterium columnare reveals extensive sequence diversity within the species.</title>
        <authorList>
            <person name="Kayansamruaj P."/>
            <person name="Dong H.T."/>
            <person name="Hirono I."/>
            <person name="Kondo H."/>
            <person name="Senapin S."/>
            <person name="Rodkhum C."/>
        </authorList>
    </citation>
    <scope>NUCLEOTIDE SEQUENCE [LARGE SCALE GENOMIC DNA]</scope>
    <source>
        <strain evidence="11 12">1215</strain>
    </source>
</reference>
<evidence type="ECO:0000256" key="8">
    <source>
        <dbReference type="PIRSR" id="PIRSR000077-1"/>
    </source>
</evidence>
<comment type="caution">
    <text evidence="11">The sequence shown here is derived from an EMBL/GenBank/DDBJ whole genome shotgun (WGS) entry which is preliminary data.</text>
</comment>
<feature type="domain" description="Thioredoxin" evidence="10">
    <location>
        <begin position="1"/>
        <end position="100"/>
    </location>
</feature>
<evidence type="ECO:0000313" key="11">
    <source>
        <dbReference type="EMBL" id="OWP83374.1"/>
    </source>
</evidence>
<dbReference type="GO" id="GO:0005829">
    <property type="term" value="C:cytosol"/>
    <property type="evidence" value="ECO:0007669"/>
    <property type="project" value="TreeGrafter"/>
</dbReference>
<keyword evidence="5 9" id="KW-0676">Redox-active center</keyword>
<feature type="site" description="Deprotonates C-terminal active site Cys" evidence="8">
    <location>
        <position position="18"/>
    </location>
</feature>
<dbReference type="PROSITE" id="PS00194">
    <property type="entry name" value="THIOREDOXIN_1"/>
    <property type="match status" value="1"/>
</dbReference>
<dbReference type="InterPro" id="IPR017937">
    <property type="entry name" value="Thioredoxin_CS"/>
</dbReference>
<dbReference type="InterPro" id="IPR036249">
    <property type="entry name" value="Thioredoxin-like_sf"/>
</dbReference>
<evidence type="ECO:0000256" key="1">
    <source>
        <dbReference type="ARBA" id="ARBA00008987"/>
    </source>
</evidence>
<dbReference type="InterPro" id="IPR013766">
    <property type="entry name" value="Thioredoxin_domain"/>
</dbReference>
<dbReference type="AlphaFoldDB" id="A0A246GGV8"/>
<evidence type="ECO:0000256" key="7">
    <source>
        <dbReference type="PIRNR" id="PIRNR000077"/>
    </source>
</evidence>
<evidence type="ECO:0000259" key="10">
    <source>
        <dbReference type="PROSITE" id="PS51352"/>
    </source>
</evidence>
<feature type="active site" description="Nucleophile" evidence="8">
    <location>
        <position position="24"/>
    </location>
</feature>
<dbReference type="Pfam" id="PF00085">
    <property type="entry name" value="Thioredoxin"/>
    <property type="match status" value="1"/>
</dbReference>
<dbReference type="PANTHER" id="PTHR45663:SF11">
    <property type="entry name" value="GEO12009P1"/>
    <property type="match status" value="1"/>
</dbReference>
<evidence type="ECO:0000256" key="2">
    <source>
        <dbReference type="ARBA" id="ARBA00022448"/>
    </source>
</evidence>
<feature type="active site" description="Nucleophile" evidence="8">
    <location>
        <position position="27"/>
    </location>
</feature>
<evidence type="ECO:0000256" key="3">
    <source>
        <dbReference type="ARBA" id="ARBA00022982"/>
    </source>
</evidence>
<keyword evidence="4 9" id="KW-1015">Disulfide bond</keyword>
<dbReference type="PRINTS" id="PR00421">
    <property type="entry name" value="THIOREDOXIN"/>
</dbReference>
<feature type="site" description="Contributes to redox potential value" evidence="8">
    <location>
        <position position="26"/>
    </location>
</feature>
<dbReference type="PANTHER" id="PTHR45663">
    <property type="entry name" value="GEO12009P1"/>
    <property type="match status" value="1"/>
</dbReference>
<protein>
    <recommendedName>
        <fullName evidence="6 7">Thioredoxin</fullName>
    </recommendedName>
</protein>
<dbReference type="NCBIfam" id="TIGR01068">
    <property type="entry name" value="thioredoxin"/>
    <property type="match status" value="1"/>
</dbReference>
<gene>
    <name evidence="11" type="ORF">BWK59_10870</name>
</gene>
<keyword evidence="2" id="KW-0813">Transport</keyword>
<dbReference type="Gene3D" id="3.40.30.10">
    <property type="entry name" value="Glutaredoxin"/>
    <property type="match status" value="1"/>
</dbReference>
<dbReference type="PIRSF" id="PIRSF000077">
    <property type="entry name" value="Thioredoxin"/>
    <property type="match status" value="1"/>
</dbReference>
<dbReference type="CDD" id="cd02947">
    <property type="entry name" value="TRX_family"/>
    <property type="match status" value="1"/>
</dbReference>
<dbReference type="SUPFAM" id="SSF52833">
    <property type="entry name" value="Thioredoxin-like"/>
    <property type="match status" value="1"/>
</dbReference>
<dbReference type="OrthoDB" id="9790390at2"/>
<evidence type="ECO:0000313" key="12">
    <source>
        <dbReference type="Proteomes" id="UP000197768"/>
    </source>
</evidence>